<sequence>MSAYQGYGGANAYGPPQSPQYPANYFRPQYAVYPPQGQLSPQPQPGYGYQQHPPQPQYAYQHHGPPPPQQQYAGHYSPAPPPQPQPGYASRPGQSPGIIPPQHGAYSSRMGGPPAPPSGLQHFGAGAPQGYAFQYSNCTGRRKALLIGINYFGQRGQLRGCINDVRNMTAYLAEHFGYRREDMVILTDDQQNPMSQPTKQNILRAMHWLVKDARPNDALFFHYSGHGGQTKDLDGDEADGYDEVIYPVDFRQTGHITDDEMHRIMVRPLQAGVRLTAIFDSCHSGTALDLPYIYSTQGILKEPNLAKEAGQGLLGVISSYSQGDLGGVASNIMSFFKKATSGEDAYARTLATKTSPADVVMLSGSKDDQTSADATIAAQATGAMSWAFMTALKKNPQQSYVQLLNSIRDELATKYTQKPQLSCSHPLSKYHRIQAPSA</sequence>
<dbReference type="AlphaFoldDB" id="A0A0B2X3Z1"/>
<evidence type="ECO:0000259" key="6">
    <source>
        <dbReference type="Pfam" id="PF00656"/>
    </source>
</evidence>
<dbReference type="PANTHER" id="PTHR48104">
    <property type="entry name" value="METACASPASE-4"/>
    <property type="match status" value="1"/>
</dbReference>
<proteinExistence type="inferred from homology"/>
<organism evidence="7 8">
    <name type="scientific">Metarhizium album (strain ARSEF 1941)</name>
    <dbReference type="NCBI Taxonomy" id="1081103"/>
    <lineage>
        <taxon>Eukaryota</taxon>
        <taxon>Fungi</taxon>
        <taxon>Dikarya</taxon>
        <taxon>Ascomycota</taxon>
        <taxon>Pezizomycotina</taxon>
        <taxon>Sordariomycetes</taxon>
        <taxon>Hypocreomycetidae</taxon>
        <taxon>Hypocreales</taxon>
        <taxon>Clavicipitaceae</taxon>
        <taxon>Metarhizium</taxon>
    </lineage>
</organism>
<name>A0A0B2X3Z1_METAS</name>
<dbReference type="GO" id="GO:0006915">
    <property type="term" value="P:apoptotic process"/>
    <property type="evidence" value="ECO:0007669"/>
    <property type="project" value="UniProtKB-KW"/>
</dbReference>
<evidence type="ECO:0000256" key="1">
    <source>
        <dbReference type="ARBA" id="ARBA00009005"/>
    </source>
</evidence>
<dbReference type="HOGENOM" id="CLU_029389_0_2_1"/>
<dbReference type="SUPFAM" id="SSF52129">
    <property type="entry name" value="Caspase-like"/>
    <property type="match status" value="1"/>
</dbReference>
<evidence type="ECO:0000256" key="3">
    <source>
        <dbReference type="ARBA" id="ARBA00022807"/>
    </source>
</evidence>
<dbReference type="STRING" id="1081103.A0A0B2X3Z1"/>
<feature type="compositionally biased region" description="Low complexity" evidence="5">
    <location>
        <begin position="33"/>
        <end position="63"/>
    </location>
</feature>
<accession>A0A0B2X3Z1</accession>
<dbReference type="Proteomes" id="UP000030816">
    <property type="component" value="Unassembled WGS sequence"/>
</dbReference>
<dbReference type="Gene3D" id="3.40.50.12660">
    <property type="match status" value="1"/>
</dbReference>
<comment type="caution">
    <text evidence="7">The sequence shown here is derived from an EMBL/GenBank/DDBJ whole genome shotgun (WGS) entry which is preliminary data.</text>
</comment>
<dbReference type="InterPro" id="IPR050452">
    <property type="entry name" value="Metacaspase"/>
</dbReference>
<keyword evidence="8" id="KW-1185">Reference proteome</keyword>
<evidence type="ECO:0000256" key="2">
    <source>
        <dbReference type="ARBA" id="ARBA00022703"/>
    </source>
</evidence>
<dbReference type="InterPro" id="IPR029030">
    <property type="entry name" value="Caspase-like_dom_sf"/>
</dbReference>
<dbReference type="InterPro" id="IPR011600">
    <property type="entry name" value="Pept_C14_caspase"/>
</dbReference>
<feature type="compositionally biased region" description="Gly residues" evidence="5">
    <location>
        <begin position="1"/>
        <end position="11"/>
    </location>
</feature>
<dbReference type="GO" id="GO:0004197">
    <property type="term" value="F:cysteine-type endopeptidase activity"/>
    <property type="evidence" value="ECO:0007669"/>
    <property type="project" value="InterPro"/>
</dbReference>
<feature type="region of interest" description="Disordered" evidence="5">
    <location>
        <begin position="1"/>
        <end position="123"/>
    </location>
</feature>
<reference evidence="7 8" key="1">
    <citation type="journal article" date="2014" name="Proc. Natl. Acad. Sci. U.S.A.">
        <title>Trajectory and genomic determinants of fungal-pathogen speciation and host adaptation.</title>
        <authorList>
            <person name="Hu X."/>
            <person name="Xiao G."/>
            <person name="Zheng P."/>
            <person name="Shang Y."/>
            <person name="Su Y."/>
            <person name="Zhang X."/>
            <person name="Liu X."/>
            <person name="Zhan S."/>
            <person name="St Leger R.J."/>
            <person name="Wang C."/>
        </authorList>
    </citation>
    <scope>NUCLEOTIDE SEQUENCE [LARGE SCALE GENOMIC DNA]</scope>
    <source>
        <strain evidence="7 8">ARSEF 1941</strain>
    </source>
</reference>
<evidence type="ECO:0000313" key="8">
    <source>
        <dbReference type="Proteomes" id="UP000030816"/>
    </source>
</evidence>
<dbReference type="RefSeq" id="XP_040682139.1">
    <property type="nucleotide sequence ID" value="XM_040818875.1"/>
</dbReference>
<comment type="similarity">
    <text evidence="1">Belongs to the peptidase C14B family.</text>
</comment>
<dbReference type="PANTHER" id="PTHR48104:SF30">
    <property type="entry name" value="METACASPASE-1"/>
    <property type="match status" value="1"/>
</dbReference>
<dbReference type="GO" id="GO:0006508">
    <property type="term" value="P:proteolysis"/>
    <property type="evidence" value="ECO:0007669"/>
    <property type="project" value="InterPro"/>
</dbReference>
<evidence type="ECO:0000313" key="7">
    <source>
        <dbReference type="EMBL" id="KHO01074.1"/>
    </source>
</evidence>
<evidence type="ECO:0000256" key="5">
    <source>
        <dbReference type="SAM" id="MobiDB-lite"/>
    </source>
</evidence>
<gene>
    <name evidence="7" type="ORF">MAM_00075</name>
</gene>
<keyword evidence="2" id="KW-0053">Apoptosis</keyword>
<keyword evidence="4" id="KW-0865">Zymogen</keyword>
<dbReference type="Pfam" id="PF00656">
    <property type="entry name" value="Peptidase_C14"/>
    <property type="match status" value="1"/>
</dbReference>
<dbReference type="OrthoDB" id="3223806at2759"/>
<keyword evidence="3" id="KW-0378">Hydrolase</keyword>
<evidence type="ECO:0000256" key="4">
    <source>
        <dbReference type="ARBA" id="ARBA00023145"/>
    </source>
</evidence>
<dbReference type="GeneID" id="63734530"/>
<keyword evidence="3" id="KW-0788">Thiol protease</keyword>
<protein>
    <submittedName>
        <fullName evidence="7">Metacaspase CasA</fullName>
    </submittedName>
</protein>
<feature type="domain" description="Peptidase C14 caspase" evidence="6">
    <location>
        <begin position="141"/>
        <end position="428"/>
    </location>
</feature>
<keyword evidence="3" id="KW-0645">Protease</keyword>
<dbReference type="EMBL" id="AZHE01000001">
    <property type="protein sequence ID" value="KHO01074.1"/>
    <property type="molecule type" value="Genomic_DNA"/>
</dbReference>
<dbReference type="GO" id="GO:0005737">
    <property type="term" value="C:cytoplasm"/>
    <property type="evidence" value="ECO:0007669"/>
    <property type="project" value="TreeGrafter"/>
</dbReference>